<gene>
    <name evidence="1" type="ORF">PHAECO_LOCUS687</name>
</gene>
<dbReference type="AlphaFoldDB" id="A0A9N9S924"/>
<proteinExistence type="predicted"/>
<dbReference type="OrthoDB" id="6630571at2759"/>
<keyword evidence="2" id="KW-1185">Reference proteome</keyword>
<sequence length="329" mass="37747">MEIEIQIEISEIIQGVLIPGERTKSWPEMQGNVTCVLHVDKIPVDSETFRDPATALDTSQYRQAGNINISVADSVAFVFVMRVLLHSRPMPNNIFRAERPDRYVYTRDDQLNLNIWYQPTYYKEDLGPNTNKAFGSDGIPPIVLKKCAPELTHVLCKLFNYSYKLGIFPSNWNYSYKLGIFPSNWKIARVQPVPRKGKKTLPSNYRPIALLSIISKMPRSQTHSHLWNTVEKLAIWLYFIDGRCSSEILTIVPPLEVPARLTRRVEASRPFVVTLETCRTSLSKNSFIQLTARLWNTLPKDVFPEAYNLQKFKKNTNSYLISLGAHDVL</sequence>
<name>A0A9N9S924_PHACE</name>
<reference evidence="1" key="1">
    <citation type="submission" date="2022-01" db="EMBL/GenBank/DDBJ databases">
        <authorList>
            <person name="King R."/>
        </authorList>
    </citation>
    <scope>NUCLEOTIDE SEQUENCE</scope>
</reference>
<dbReference type="Proteomes" id="UP001153737">
    <property type="component" value="Chromosome 1"/>
</dbReference>
<dbReference type="EMBL" id="OU896707">
    <property type="protein sequence ID" value="CAG9813842.1"/>
    <property type="molecule type" value="Genomic_DNA"/>
</dbReference>
<evidence type="ECO:0000313" key="1">
    <source>
        <dbReference type="EMBL" id="CAG9813842.1"/>
    </source>
</evidence>
<evidence type="ECO:0000313" key="2">
    <source>
        <dbReference type="Proteomes" id="UP001153737"/>
    </source>
</evidence>
<dbReference type="PANTHER" id="PTHR33395">
    <property type="entry name" value="TRANSCRIPTASE, PUTATIVE-RELATED-RELATED"/>
    <property type="match status" value="1"/>
</dbReference>
<accession>A0A9N9S924</accession>
<reference evidence="1" key="2">
    <citation type="submission" date="2022-10" db="EMBL/GenBank/DDBJ databases">
        <authorList>
            <consortium name="ENA_rothamsted_submissions"/>
            <consortium name="culmorum"/>
            <person name="King R."/>
        </authorList>
    </citation>
    <scope>NUCLEOTIDE SEQUENCE</scope>
</reference>
<dbReference type="PANTHER" id="PTHR33395:SF22">
    <property type="entry name" value="REVERSE TRANSCRIPTASE DOMAIN-CONTAINING PROTEIN"/>
    <property type="match status" value="1"/>
</dbReference>
<organism evidence="1 2">
    <name type="scientific">Phaedon cochleariae</name>
    <name type="common">Mustard beetle</name>
    <dbReference type="NCBI Taxonomy" id="80249"/>
    <lineage>
        <taxon>Eukaryota</taxon>
        <taxon>Metazoa</taxon>
        <taxon>Ecdysozoa</taxon>
        <taxon>Arthropoda</taxon>
        <taxon>Hexapoda</taxon>
        <taxon>Insecta</taxon>
        <taxon>Pterygota</taxon>
        <taxon>Neoptera</taxon>
        <taxon>Endopterygota</taxon>
        <taxon>Coleoptera</taxon>
        <taxon>Polyphaga</taxon>
        <taxon>Cucujiformia</taxon>
        <taxon>Chrysomeloidea</taxon>
        <taxon>Chrysomelidae</taxon>
        <taxon>Chrysomelinae</taxon>
        <taxon>Chrysomelini</taxon>
        <taxon>Phaedon</taxon>
    </lineage>
</organism>
<protein>
    <submittedName>
        <fullName evidence="1">Uncharacterized protein</fullName>
    </submittedName>
</protein>